<gene>
    <name evidence="6" type="primary">ybhG</name>
    <name evidence="6" type="ORF">ELAC_1540</name>
</gene>
<dbReference type="Pfam" id="PF25881">
    <property type="entry name" value="HH_YBHG"/>
    <property type="match status" value="1"/>
</dbReference>
<feature type="domain" description="YbhG-like alpha-helical hairpin" evidence="4">
    <location>
        <begin position="77"/>
        <end position="201"/>
    </location>
</feature>
<dbReference type="Proteomes" id="UP000220251">
    <property type="component" value="Unassembled WGS sequence"/>
</dbReference>
<reference evidence="7" key="1">
    <citation type="submission" date="2015-06" db="EMBL/GenBank/DDBJ databases">
        <authorList>
            <person name="Bertelli C."/>
        </authorList>
    </citation>
    <scope>NUCLEOTIDE SEQUENCE [LARGE SCALE GENOMIC DNA]</scope>
    <source>
        <strain evidence="7">CRIB-30</strain>
    </source>
</reference>
<dbReference type="InterPro" id="IPR059052">
    <property type="entry name" value="HH_YbhG-like"/>
</dbReference>
<dbReference type="InterPro" id="IPR058636">
    <property type="entry name" value="Beta-barrel_YknX"/>
</dbReference>
<dbReference type="PANTHER" id="PTHR32347:SF29">
    <property type="entry name" value="UPF0194 MEMBRANE PROTEIN YBHG"/>
    <property type="match status" value="1"/>
</dbReference>
<keyword evidence="7" id="KW-1185">Reference proteome</keyword>
<evidence type="ECO:0000313" key="7">
    <source>
        <dbReference type="Proteomes" id="UP000220251"/>
    </source>
</evidence>
<accession>A0A0H5DRM8</accession>
<dbReference type="OrthoDB" id="9778236at2"/>
<proteinExistence type="predicted"/>
<feature type="domain" description="YknX-like beta-barrel" evidence="5">
    <location>
        <begin position="243"/>
        <end position="317"/>
    </location>
</feature>
<evidence type="ECO:0000313" key="6">
    <source>
        <dbReference type="EMBL" id="CRX38868.1"/>
    </source>
</evidence>
<organism evidence="6 7">
    <name type="scientific">Estrella lausannensis</name>
    <dbReference type="NCBI Taxonomy" id="483423"/>
    <lineage>
        <taxon>Bacteria</taxon>
        <taxon>Pseudomonadati</taxon>
        <taxon>Chlamydiota</taxon>
        <taxon>Chlamydiia</taxon>
        <taxon>Parachlamydiales</taxon>
        <taxon>Candidatus Criblamydiaceae</taxon>
        <taxon>Estrella</taxon>
    </lineage>
</organism>
<evidence type="ECO:0000259" key="4">
    <source>
        <dbReference type="Pfam" id="PF25881"/>
    </source>
</evidence>
<dbReference type="AlphaFoldDB" id="A0A0H5DRM8"/>
<evidence type="ECO:0000259" key="5">
    <source>
        <dbReference type="Pfam" id="PF25990"/>
    </source>
</evidence>
<dbReference type="PANTHER" id="PTHR32347">
    <property type="entry name" value="EFFLUX SYSTEM COMPONENT YKNX-RELATED"/>
    <property type="match status" value="1"/>
</dbReference>
<sequence>MNKKFLLIPFVALICLVSLILSRFLNESDPGTIIISGNIELTEVKLSFKIPGRVVKRFVSEGQKVQAGALVARIDSEELRQELKMNEAEREAAKAYLKELQVGYLPEEVSQAEARLKQAEADFDRLNADYSRQKQLYKEDVISLREFDLSQAAFAVSQAKVLEAKENLTLLKKGIREEKIAQAKARLTKAEEAVSLAMTRLSFAELTSPISGFVLQDYIEEGEFVQPGTPIISVGNLDEVYLKAYIDEMDLSRVKLGQHVKITTDSYPDKIYHGVVSFISQEAEFTPKNVQTEKQRVKLVYRIKVDVDNKEHELKGGQPADGLIMVTPLQDTL</sequence>
<keyword evidence="2 3" id="KW-0175">Coiled coil</keyword>
<dbReference type="Gene3D" id="1.10.287.470">
    <property type="entry name" value="Helix hairpin bin"/>
    <property type="match status" value="1"/>
</dbReference>
<dbReference type="InterPro" id="IPR050465">
    <property type="entry name" value="UPF0194_transport"/>
</dbReference>
<evidence type="ECO:0000256" key="3">
    <source>
        <dbReference type="SAM" id="Coils"/>
    </source>
</evidence>
<dbReference type="Gene3D" id="2.40.30.170">
    <property type="match status" value="1"/>
</dbReference>
<protein>
    <submittedName>
        <fullName evidence="6">Efflux pump, RND family, membrane fusion protein</fullName>
    </submittedName>
</protein>
<evidence type="ECO:0000256" key="2">
    <source>
        <dbReference type="ARBA" id="ARBA00023054"/>
    </source>
</evidence>
<dbReference type="Gene3D" id="2.40.50.100">
    <property type="match status" value="1"/>
</dbReference>
<dbReference type="SUPFAM" id="SSF111369">
    <property type="entry name" value="HlyD-like secretion proteins"/>
    <property type="match status" value="3"/>
</dbReference>
<dbReference type="RefSeq" id="WP_098038731.1">
    <property type="nucleotide sequence ID" value="NZ_CWGJ01000025.1"/>
</dbReference>
<dbReference type="Pfam" id="PF25990">
    <property type="entry name" value="Beta-barrel_YknX"/>
    <property type="match status" value="1"/>
</dbReference>
<dbReference type="EMBL" id="CWGJ01000025">
    <property type="protein sequence ID" value="CRX38868.1"/>
    <property type="molecule type" value="Genomic_DNA"/>
</dbReference>
<feature type="coiled-coil region" evidence="3">
    <location>
        <begin position="71"/>
        <end position="136"/>
    </location>
</feature>
<dbReference type="GO" id="GO:0042597">
    <property type="term" value="C:periplasmic space"/>
    <property type="evidence" value="ECO:0007669"/>
    <property type="project" value="UniProtKB-SubCell"/>
</dbReference>
<evidence type="ECO:0000256" key="1">
    <source>
        <dbReference type="ARBA" id="ARBA00004196"/>
    </source>
</evidence>
<name>A0A0H5DRM8_9BACT</name>
<comment type="subcellular location">
    <subcellularLocation>
        <location evidence="1">Cell envelope</location>
    </subcellularLocation>
</comment>